<dbReference type="InterPro" id="IPR020843">
    <property type="entry name" value="ER"/>
</dbReference>
<dbReference type="Gene3D" id="3.40.50.720">
    <property type="entry name" value="NAD(P)-binding Rossmann-like Domain"/>
    <property type="match status" value="1"/>
</dbReference>
<comment type="caution">
    <text evidence="2">The sequence shown here is derived from an EMBL/GenBank/DDBJ whole genome shotgun (WGS) entry which is preliminary data.</text>
</comment>
<dbReference type="InterPro" id="IPR036291">
    <property type="entry name" value="NAD(P)-bd_dom_sf"/>
</dbReference>
<reference evidence="2 3" key="1">
    <citation type="journal article" date="2018" name="New Phytol.">
        <title>Phylogenomics of Endogonaceae and evolution of mycorrhizas within Mucoromycota.</title>
        <authorList>
            <person name="Chang Y."/>
            <person name="Desiro A."/>
            <person name="Na H."/>
            <person name="Sandor L."/>
            <person name="Lipzen A."/>
            <person name="Clum A."/>
            <person name="Barry K."/>
            <person name="Grigoriev I.V."/>
            <person name="Martin F.M."/>
            <person name="Stajich J.E."/>
            <person name="Smith M.E."/>
            <person name="Bonito G."/>
            <person name="Spatafora J.W."/>
        </authorList>
    </citation>
    <scope>NUCLEOTIDE SEQUENCE [LARGE SCALE GENOMIC DNA]</scope>
    <source>
        <strain evidence="2 3">AD002</strain>
    </source>
</reference>
<organism evidence="2 3">
    <name type="scientific">Jimgerdemannia flammicorona</name>
    <dbReference type="NCBI Taxonomy" id="994334"/>
    <lineage>
        <taxon>Eukaryota</taxon>
        <taxon>Fungi</taxon>
        <taxon>Fungi incertae sedis</taxon>
        <taxon>Mucoromycota</taxon>
        <taxon>Mucoromycotina</taxon>
        <taxon>Endogonomycetes</taxon>
        <taxon>Endogonales</taxon>
        <taxon>Endogonaceae</taxon>
        <taxon>Jimgerdemannia</taxon>
    </lineage>
</organism>
<feature type="domain" description="Enoyl reductase (ER)" evidence="1">
    <location>
        <begin position="18"/>
        <end position="338"/>
    </location>
</feature>
<protein>
    <recommendedName>
        <fullName evidence="1">Enoyl reductase (ER) domain-containing protein</fullName>
    </recommendedName>
</protein>
<dbReference type="EMBL" id="RBNJ01000173">
    <property type="protein sequence ID" value="RUS35211.1"/>
    <property type="molecule type" value="Genomic_DNA"/>
</dbReference>
<evidence type="ECO:0000313" key="3">
    <source>
        <dbReference type="Proteomes" id="UP000274822"/>
    </source>
</evidence>
<dbReference type="PANTHER" id="PTHR45033:SF3">
    <property type="entry name" value="DEHYDROGENASE, PUTATIVE (AFU_ORTHOLOGUE AFUA_2G13270)-RELATED"/>
    <property type="match status" value="1"/>
</dbReference>
<sequence length="346" mass="37154">MLAVILQQNPPPGETSYKHSVSVENIPIPKIEAGQVLVKLQAAAYNHRDEFIRNGLYPGIQFGSTLGSDGVGIVVDGDDELTDQRVIICPGVGWEKDPRGPEGKYRILGLLPLPGTFAEYIVVPRKDVFPAPAHLSIAEAAALPLAGLTAWRATFTKANVQSGDYVLITGIGGGVALTALQFAVSVGANVYVTSSDDNKIKRAVELGAKGGVNYKNDAWPNHLRSLLGSNLLHSIIDGAGGPLHPKYPALMRLGGIISVYGMTVAPQVTFTMSAVLKNVDLKGSTMGSRAEFEQMVRFVNEHRIRPIVSGVWKGLTKENVEAAYEVMRNGKQFGKLVLEFDAAQKL</sequence>
<keyword evidence="3" id="KW-1185">Reference proteome</keyword>
<dbReference type="Pfam" id="PF08240">
    <property type="entry name" value="ADH_N"/>
    <property type="match status" value="1"/>
</dbReference>
<accession>A0A433QZN8</accession>
<dbReference type="InterPro" id="IPR013149">
    <property type="entry name" value="ADH-like_C"/>
</dbReference>
<dbReference type="InterPro" id="IPR011032">
    <property type="entry name" value="GroES-like_sf"/>
</dbReference>
<dbReference type="PANTHER" id="PTHR45033">
    <property type="match status" value="1"/>
</dbReference>
<dbReference type="SUPFAM" id="SSF51735">
    <property type="entry name" value="NAD(P)-binding Rossmann-fold domains"/>
    <property type="match status" value="1"/>
</dbReference>
<dbReference type="InterPro" id="IPR013154">
    <property type="entry name" value="ADH-like_N"/>
</dbReference>
<gene>
    <name evidence="2" type="ORF">BC938DRAFT_474104</name>
</gene>
<dbReference type="GO" id="GO:0016491">
    <property type="term" value="F:oxidoreductase activity"/>
    <property type="evidence" value="ECO:0007669"/>
    <property type="project" value="InterPro"/>
</dbReference>
<evidence type="ECO:0000313" key="2">
    <source>
        <dbReference type="EMBL" id="RUS35211.1"/>
    </source>
</evidence>
<dbReference type="Pfam" id="PF00107">
    <property type="entry name" value="ADH_zinc_N"/>
    <property type="match status" value="1"/>
</dbReference>
<dbReference type="SUPFAM" id="SSF50129">
    <property type="entry name" value="GroES-like"/>
    <property type="match status" value="1"/>
</dbReference>
<name>A0A433QZN8_9FUNG</name>
<dbReference type="AlphaFoldDB" id="A0A433QZN8"/>
<dbReference type="SMART" id="SM00829">
    <property type="entry name" value="PKS_ER"/>
    <property type="match status" value="1"/>
</dbReference>
<evidence type="ECO:0000259" key="1">
    <source>
        <dbReference type="SMART" id="SM00829"/>
    </source>
</evidence>
<dbReference type="FunFam" id="3.40.50.720:FF:000481">
    <property type="entry name" value="Alcohol dehydrogenase, variant"/>
    <property type="match status" value="1"/>
</dbReference>
<proteinExistence type="predicted"/>
<dbReference type="Proteomes" id="UP000274822">
    <property type="component" value="Unassembled WGS sequence"/>
</dbReference>
<dbReference type="Gene3D" id="3.90.180.10">
    <property type="entry name" value="Medium-chain alcohol dehydrogenases, catalytic domain"/>
    <property type="match status" value="1"/>
</dbReference>
<dbReference type="InterPro" id="IPR052711">
    <property type="entry name" value="Zinc_ADH-like"/>
</dbReference>